<keyword evidence="4 7" id="KW-0808">Transferase</keyword>
<proteinExistence type="inferred from homology"/>
<evidence type="ECO:0000256" key="4">
    <source>
        <dbReference type="ARBA" id="ARBA00022679"/>
    </source>
</evidence>
<feature type="modified residue" description="S-(dipyrrolylmethanemethyl)cysteine" evidence="7">
    <location>
        <position position="251"/>
    </location>
</feature>
<comment type="function">
    <text evidence="1 7">Tetrapolymerization of the monopyrrole PBG into the hydroxymethylbilane pre-uroporphyrinogen in several discrete steps.</text>
</comment>
<protein>
    <recommendedName>
        <fullName evidence="7">Porphobilinogen deaminase</fullName>
        <shortName evidence="7">PBG</shortName>
        <ecNumber evidence="7">2.5.1.61</ecNumber>
    </recommendedName>
    <alternativeName>
        <fullName evidence="7">Hydroxymethylbilane synthase</fullName>
        <shortName evidence="7">HMBS</shortName>
    </alternativeName>
    <alternativeName>
        <fullName evidence="7">Pre-uroporphyrinogen synthase</fullName>
    </alternativeName>
</protein>
<evidence type="ECO:0000313" key="11">
    <source>
        <dbReference type="Proteomes" id="UP000290365"/>
    </source>
</evidence>
<feature type="domain" description="Porphobilinogen deaminase C-terminal" evidence="9">
    <location>
        <begin position="236"/>
        <end position="310"/>
    </location>
</feature>
<dbReference type="FunFam" id="3.40.190.10:FF:000005">
    <property type="entry name" value="Porphobilinogen deaminase"/>
    <property type="match status" value="1"/>
</dbReference>
<evidence type="ECO:0000256" key="6">
    <source>
        <dbReference type="ARBA" id="ARBA00048169"/>
    </source>
</evidence>
<evidence type="ECO:0000256" key="7">
    <source>
        <dbReference type="HAMAP-Rule" id="MF_00260"/>
    </source>
</evidence>
<evidence type="ECO:0000256" key="1">
    <source>
        <dbReference type="ARBA" id="ARBA00002869"/>
    </source>
</evidence>
<evidence type="ECO:0000313" key="10">
    <source>
        <dbReference type="EMBL" id="QBD77875.1"/>
    </source>
</evidence>
<dbReference type="EMBL" id="CP035758">
    <property type="protein sequence ID" value="QBD77875.1"/>
    <property type="molecule type" value="Genomic_DNA"/>
</dbReference>
<feature type="domain" description="Porphobilinogen deaminase N-terminal" evidence="8">
    <location>
        <begin position="5"/>
        <end position="218"/>
    </location>
</feature>
<dbReference type="Pfam" id="PF03900">
    <property type="entry name" value="Porphobil_deamC"/>
    <property type="match status" value="1"/>
</dbReference>
<dbReference type="PIRSF" id="PIRSF001438">
    <property type="entry name" value="4pyrrol_synth_OHMeBilane_synth"/>
    <property type="match status" value="1"/>
</dbReference>
<organism evidence="10 11">
    <name type="scientific">Ktedonosporobacter rubrisoli</name>
    <dbReference type="NCBI Taxonomy" id="2509675"/>
    <lineage>
        <taxon>Bacteria</taxon>
        <taxon>Bacillati</taxon>
        <taxon>Chloroflexota</taxon>
        <taxon>Ktedonobacteria</taxon>
        <taxon>Ktedonobacterales</taxon>
        <taxon>Ktedonosporobacteraceae</taxon>
        <taxon>Ktedonosporobacter</taxon>
    </lineage>
</organism>
<comment type="cofactor">
    <cofactor evidence="7">
        <name>dipyrromethane</name>
        <dbReference type="ChEBI" id="CHEBI:60342"/>
    </cofactor>
    <text evidence="7">Binds 1 dipyrromethane group covalently.</text>
</comment>
<reference evidence="10 11" key="1">
    <citation type="submission" date="2019-01" db="EMBL/GenBank/DDBJ databases">
        <title>Ktedonosporobacter rubrisoli SCAWS-G2.</title>
        <authorList>
            <person name="Huang Y."/>
            <person name="Yan B."/>
        </authorList>
    </citation>
    <scope>NUCLEOTIDE SEQUENCE [LARGE SCALE GENOMIC DNA]</scope>
    <source>
        <strain evidence="10 11">SCAWS-G2</strain>
    </source>
</reference>
<comment type="similarity">
    <text evidence="2 7">Belongs to the HMBS family.</text>
</comment>
<dbReference type="AlphaFoldDB" id="A0A4P6JR89"/>
<dbReference type="SUPFAM" id="SSF54782">
    <property type="entry name" value="Porphobilinogen deaminase (hydroxymethylbilane synthase), C-terminal domain"/>
    <property type="match status" value="1"/>
</dbReference>
<dbReference type="GO" id="GO:0006782">
    <property type="term" value="P:protoporphyrinogen IX biosynthetic process"/>
    <property type="evidence" value="ECO:0007669"/>
    <property type="project" value="UniProtKB-UniRule"/>
</dbReference>
<dbReference type="GO" id="GO:0004418">
    <property type="term" value="F:hydroxymethylbilane synthase activity"/>
    <property type="evidence" value="ECO:0007669"/>
    <property type="project" value="UniProtKB-UniRule"/>
</dbReference>
<accession>A0A4P6JR89</accession>
<dbReference type="InterPro" id="IPR022418">
    <property type="entry name" value="Porphobilinogen_deaminase_C"/>
</dbReference>
<dbReference type="Pfam" id="PF01379">
    <property type="entry name" value="Porphobil_deam"/>
    <property type="match status" value="1"/>
</dbReference>
<dbReference type="Proteomes" id="UP000290365">
    <property type="component" value="Chromosome"/>
</dbReference>
<keyword evidence="5 7" id="KW-0627">Porphyrin biosynthesis</keyword>
<gene>
    <name evidence="7" type="primary">hemC</name>
    <name evidence="10" type="ORF">EPA93_18505</name>
</gene>
<dbReference type="SUPFAM" id="SSF53850">
    <property type="entry name" value="Periplasmic binding protein-like II"/>
    <property type="match status" value="1"/>
</dbReference>
<dbReference type="InterPro" id="IPR022417">
    <property type="entry name" value="Porphobilin_deaminase_N"/>
</dbReference>
<dbReference type="PRINTS" id="PR00151">
    <property type="entry name" value="PORPHBDMNASE"/>
</dbReference>
<evidence type="ECO:0000256" key="2">
    <source>
        <dbReference type="ARBA" id="ARBA00005638"/>
    </source>
</evidence>
<comment type="miscellaneous">
    <text evidence="7">The porphobilinogen subunits are added to the dipyrromethane group.</text>
</comment>
<dbReference type="InterPro" id="IPR000860">
    <property type="entry name" value="HemC"/>
</dbReference>
<evidence type="ECO:0000259" key="9">
    <source>
        <dbReference type="Pfam" id="PF03900"/>
    </source>
</evidence>
<dbReference type="PANTHER" id="PTHR11557:SF0">
    <property type="entry name" value="PORPHOBILINOGEN DEAMINASE"/>
    <property type="match status" value="1"/>
</dbReference>
<dbReference type="GO" id="GO:0005737">
    <property type="term" value="C:cytoplasm"/>
    <property type="evidence" value="ECO:0007669"/>
    <property type="project" value="UniProtKB-UniRule"/>
</dbReference>
<evidence type="ECO:0000256" key="5">
    <source>
        <dbReference type="ARBA" id="ARBA00023244"/>
    </source>
</evidence>
<dbReference type="EC" id="2.5.1.61" evidence="7"/>
<dbReference type="PANTHER" id="PTHR11557">
    <property type="entry name" value="PORPHOBILINOGEN DEAMINASE"/>
    <property type="match status" value="1"/>
</dbReference>
<evidence type="ECO:0000256" key="3">
    <source>
        <dbReference type="ARBA" id="ARBA00011245"/>
    </source>
</evidence>
<dbReference type="Gene3D" id="3.40.190.10">
    <property type="entry name" value="Periplasmic binding protein-like II"/>
    <property type="match status" value="2"/>
</dbReference>
<name>A0A4P6JR89_KTERU</name>
<keyword evidence="11" id="KW-1185">Reference proteome</keyword>
<comment type="subunit">
    <text evidence="3 7">Monomer.</text>
</comment>
<evidence type="ECO:0000259" key="8">
    <source>
        <dbReference type="Pfam" id="PF01379"/>
    </source>
</evidence>
<dbReference type="Gene3D" id="3.30.160.40">
    <property type="entry name" value="Porphobilinogen deaminase, C-terminal domain"/>
    <property type="match status" value="1"/>
</dbReference>
<dbReference type="OrthoDB" id="9810298at2"/>
<dbReference type="InterPro" id="IPR036803">
    <property type="entry name" value="Porphobilinogen_deaminase_C_sf"/>
</dbReference>
<sequence length="333" mass="36747">MMKRIIIGTRASKLAMKQTYEVVERLRKQWPDLEIAIEQIRTTGDRVTNVPLSQIGGDGVFVTEIEHALQERRIDLAVHSLKDLPSMQPEGLRLLILGPREDVRDVLVANETIQAQVQSGLAPQNLPTPLRIGTCSLRRIAQIRALWPDVQILPLRGNVDTRLRKLEAGDYDGIVSAAAGLHRLDMQQRLAGRLSYFSVEKLLPAPGQGAIALECRNEPEIGELLAPLNDPIVQATTTAERMFMRRLGAWCYLPVAAYADVRDGKLILRGMVASLDGQRRVSVAQEMAWTAAAGLERAEQFGVSLAEQALAQGADTIISEVDTKSMAQEYQSV</sequence>
<dbReference type="KEGG" id="kbs:EPA93_18505"/>
<dbReference type="NCBIfam" id="TIGR00212">
    <property type="entry name" value="hemC"/>
    <property type="match status" value="1"/>
</dbReference>
<comment type="catalytic activity">
    <reaction evidence="6 7">
        <text>4 porphobilinogen + H2O = hydroxymethylbilane + 4 NH4(+)</text>
        <dbReference type="Rhea" id="RHEA:13185"/>
        <dbReference type="ChEBI" id="CHEBI:15377"/>
        <dbReference type="ChEBI" id="CHEBI:28938"/>
        <dbReference type="ChEBI" id="CHEBI:57845"/>
        <dbReference type="ChEBI" id="CHEBI:58126"/>
        <dbReference type="EC" id="2.5.1.61"/>
    </reaction>
</comment>
<dbReference type="HAMAP" id="MF_00260">
    <property type="entry name" value="Porphobil_deam"/>
    <property type="match status" value="1"/>
</dbReference>